<gene>
    <name evidence="3" type="ORF">NE675_11265</name>
</gene>
<protein>
    <submittedName>
        <fullName evidence="3">ABC transporter substrate-binding protein</fullName>
    </submittedName>
</protein>
<evidence type="ECO:0000313" key="4">
    <source>
        <dbReference type="Proteomes" id="UP001206692"/>
    </source>
</evidence>
<feature type="domain" description="Fe/B12 periplasmic-binding" evidence="2">
    <location>
        <begin position="55"/>
        <end position="319"/>
    </location>
</feature>
<dbReference type="PANTHER" id="PTHR30535:SF34">
    <property type="entry name" value="MOLYBDATE-BINDING PROTEIN MOLA"/>
    <property type="match status" value="1"/>
</dbReference>
<dbReference type="InterPro" id="IPR050902">
    <property type="entry name" value="ABC_Transporter_SBP"/>
</dbReference>
<dbReference type="SUPFAM" id="SSF53807">
    <property type="entry name" value="Helical backbone' metal receptor"/>
    <property type="match status" value="1"/>
</dbReference>
<evidence type="ECO:0000313" key="3">
    <source>
        <dbReference type="EMBL" id="MCQ5343597.1"/>
    </source>
</evidence>
<proteinExistence type="inferred from homology"/>
<comment type="caution">
    <text evidence="3">The sequence shown here is derived from an EMBL/GenBank/DDBJ whole genome shotgun (WGS) entry which is preliminary data.</text>
</comment>
<reference evidence="3 4" key="1">
    <citation type="submission" date="2022-06" db="EMBL/GenBank/DDBJ databases">
        <title>Isolation of gut microbiota from human fecal samples.</title>
        <authorList>
            <person name="Pamer E.G."/>
            <person name="Barat B."/>
            <person name="Waligurski E."/>
            <person name="Medina S."/>
            <person name="Paddock L."/>
            <person name="Mostad J."/>
        </authorList>
    </citation>
    <scope>NUCLEOTIDE SEQUENCE [LARGE SCALE GENOMIC DNA]</scope>
    <source>
        <strain evidence="3 4">DFI.1.1</strain>
    </source>
</reference>
<sequence length="321" mass="34433">MRKVLLTSLIVLGIVIVAAVAWLMTAGADRTEATATRQVVDATGTSVEIPLHPRRVVFLNVSNLDLYDAAGGRDTVVGKPTSDSMSPELAAAMADIPAVGIIHRPNMETILSLHPDLVVGINVPFHNQIRQTLAQNGIPLYINSLDSLEDSLKTLKFFGELTGHEQEAAERAADIKQRADAVVAKAAGKESSRALILFSSPDSNNMATAASFSGDLLSRLHGVNIADTADGSHEPFVPLSMEYVLRQDPQVIFIISMGQSQGEAERFKASMADSDSWNKVQAVRQGRVYELPTALFTVNPGSRIADAMEYMADCLYGGGAQ</sequence>
<dbReference type="PANTHER" id="PTHR30535">
    <property type="entry name" value="VITAMIN B12-BINDING PROTEIN"/>
    <property type="match status" value="1"/>
</dbReference>
<evidence type="ECO:0000256" key="1">
    <source>
        <dbReference type="ARBA" id="ARBA00008814"/>
    </source>
</evidence>
<dbReference type="EMBL" id="JANGEW010000031">
    <property type="protein sequence ID" value="MCQ5343597.1"/>
    <property type="molecule type" value="Genomic_DNA"/>
</dbReference>
<dbReference type="Gene3D" id="3.40.50.1980">
    <property type="entry name" value="Nitrogenase molybdenum iron protein domain"/>
    <property type="match status" value="2"/>
</dbReference>
<keyword evidence="4" id="KW-1185">Reference proteome</keyword>
<dbReference type="PROSITE" id="PS50983">
    <property type="entry name" value="FE_B12_PBP"/>
    <property type="match status" value="1"/>
</dbReference>
<dbReference type="InterPro" id="IPR002491">
    <property type="entry name" value="ABC_transptr_periplasmic_BD"/>
</dbReference>
<comment type="similarity">
    <text evidence="1">Belongs to the bacterial solute-binding protein 8 family.</text>
</comment>
<accession>A0ABT1SUP9</accession>
<organism evidence="3 4">
    <name type="scientific">Megasphaera massiliensis</name>
    <dbReference type="NCBI Taxonomy" id="1232428"/>
    <lineage>
        <taxon>Bacteria</taxon>
        <taxon>Bacillati</taxon>
        <taxon>Bacillota</taxon>
        <taxon>Negativicutes</taxon>
        <taxon>Veillonellales</taxon>
        <taxon>Veillonellaceae</taxon>
        <taxon>Megasphaera</taxon>
    </lineage>
</organism>
<dbReference type="Proteomes" id="UP001206692">
    <property type="component" value="Unassembled WGS sequence"/>
</dbReference>
<dbReference type="Pfam" id="PF01497">
    <property type="entry name" value="Peripla_BP_2"/>
    <property type="match status" value="1"/>
</dbReference>
<evidence type="ECO:0000259" key="2">
    <source>
        <dbReference type="PROSITE" id="PS50983"/>
    </source>
</evidence>
<dbReference type="RefSeq" id="WP_062412725.1">
    <property type="nucleotide sequence ID" value="NZ_JAJCIO010000035.1"/>
</dbReference>
<name>A0ABT1SUP9_9FIRM</name>